<name>A0ABY4L6G7_THEAE</name>
<dbReference type="CDD" id="cd00009">
    <property type="entry name" value="AAA"/>
    <property type="match status" value="1"/>
</dbReference>
<dbReference type="RefSeq" id="WP_248591752.1">
    <property type="nucleotide sequence ID" value="NZ_BAABEB010000018.1"/>
</dbReference>
<dbReference type="InterPro" id="IPR052934">
    <property type="entry name" value="Methyl-DNA_Rec/Restrict_Enz"/>
</dbReference>
<dbReference type="InterPro" id="IPR011704">
    <property type="entry name" value="ATPase_dyneun-rel_AAA"/>
</dbReference>
<protein>
    <submittedName>
        <fullName evidence="2">AAA domain-containing protein</fullName>
    </submittedName>
</protein>
<dbReference type="Pfam" id="PF07728">
    <property type="entry name" value="AAA_5"/>
    <property type="match status" value="1"/>
</dbReference>
<accession>A0ABY4L6G7</accession>
<dbReference type="SMART" id="SM00382">
    <property type="entry name" value="AAA"/>
    <property type="match status" value="1"/>
</dbReference>
<dbReference type="Proteomes" id="UP000832041">
    <property type="component" value="Chromosome"/>
</dbReference>
<dbReference type="Gene3D" id="3.40.50.300">
    <property type="entry name" value="P-loop containing nucleotide triphosphate hydrolases"/>
    <property type="match status" value="1"/>
</dbReference>
<proteinExistence type="predicted"/>
<evidence type="ECO:0000259" key="1">
    <source>
        <dbReference type="SMART" id="SM00382"/>
    </source>
</evidence>
<gene>
    <name evidence="2" type="ORF">FOF52_21640</name>
</gene>
<dbReference type="InterPro" id="IPR003593">
    <property type="entry name" value="AAA+_ATPase"/>
</dbReference>
<organism evidence="2 3">
    <name type="scientific">Thermobifida alba</name>
    <name type="common">Thermomonospora alba</name>
    <dbReference type="NCBI Taxonomy" id="53522"/>
    <lineage>
        <taxon>Bacteria</taxon>
        <taxon>Bacillati</taxon>
        <taxon>Actinomycetota</taxon>
        <taxon>Actinomycetes</taxon>
        <taxon>Streptosporangiales</taxon>
        <taxon>Nocardiopsidaceae</taxon>
        <taxon>Thermobifida</taxon>
    </lineage>
</organism>
<reference evidence="2 3" key="1">
    <citation type="submission" date="2020-04" db="EMBL/GenBank/DDBJ databases">
        <title>Thermobifida alba genome sequencing and assembly.</title>
        <authorList>
            <person name="Luzics S."/>
            <person name="Horvath B."/>
            <person name="Nagy I."/>
            <person name="Toth A."/>
            <person name="Nagy I."/>
            <person name="Kukolya J."/>
        </authorList>
    </citation>
    <scope>NUCLEOTIDE SEQUENCE [LARGE SCALE GENOMIC DNA]</scope>
    <source>
        <strain evidence="2 3">DSM 43795</strain>
    </source>
</reference>
<evidence type="ECO:0000313" key="3">
    <source>
        <dbReference type="Proteomes" id="UP000832041"/>
    </source>
</evidence>
<keyword evidence="3" id="KW-1185">Reference proteome</keyword>
<evidence type="ECO:0000313" key="2">
    <source>
        <dbReference type="EMBL" id="UPT23227.1"/>
    </source>
</evidence>
<feature type="domain" description="AAA+ ATPase" evidence="1">
    <location>
        <begin position="432"/>
        <end position="600"/>
    </location>
</feature>
<dbReference type="PANTHER" id="PTHR37291:SF1">
    <property type="entry name" value="TYPE IV METHYL-DIRECTED RESTRICTION ENZYME ECOKMCRB SUBUNIT"/>
    <property type="match status" value="1"/>
</dbReference>
<dbReference type="PANTHER" id="PTHR37291">
    <property type="entry name" value="5-METHYLCYTOSINE-SPECIFIC RESTRICTION ENZYME B"/>
    <property type="match status" value="1"/>
</dbReference>
<dbReference type="InterPro" id="IPR027417">
    <property type="entry name" value="P-loop_NTPase"/>
</dbReference>
<dbReference type="SUPFAM" id="SSF52540">
    <property type="entry name" value="P-loop containing nucleoside triphosphate hydrolases"/>
    <property type="match status" value="1"/>
</dbReference>
<dbReference type="EMBL" id="CP051627">
    <property type="protein sequence ID" value="UPT23227.1"/>
    <property type="molecule type" value="Genomic_DNA"/>
</dbReference>
<sequence>MLTPNKRVRATIARTALEILAGLDDGEKLHKDTLWTLVEQRYTDLAEDWAAHVSKGEPRTSLVWGSSELAAIGWLAKDGWGNWQATGAGRWSLTEYPDLETWSAAVDQRYQGWNRNRPRFEQAEKLLSLLPEGSWVAADTLAGQLGVSEELLVQRFYRMRPEGWHRLLNGEGTIPKEARLTPNERAEAEKLLVESGTAGPDGRAPSHQRLDRADLAQYLDAGDTSDSDEAKRRAWLVRGSNVQGENLVRSLWLPRGVCSLAASRLRELPAGSNREDVQAAVAEDYAHLSAAERSRLAVEYHAFLTRMRGGDIVLTNDGSAVYIGVVDGPAGFTASSDNRANLQRAVSWRNPHSPLDYADALPADAANRIANPDTTVVDLTEFVGDLEKLLGEEPEQPVTSRPFTLPDATEALAAELHLPAEWLQECVELLRDRPQLVFYGPPGTGKTYVAQALAKHLTGGKPENTQLVQFHPAYSYEDFFEGYRPRPGGDGQAGGFELVPGPLRTLADAARKHPDEPFVLVIDEINRGNLAKVFGELYFLLEYRDRSVNLLYGSDGGLGFTLPKNLVLLATMNTADRSIALIDAAMRRRFWFRELHPSAEPAAGVLERWIAARVSAGLPVHGDAARLLAALNERIEDRDFRVGPAYLMRAAVHEHPRGLERVWEHQLLPLLEEHHYGDDTDVAGRYGLAALRKQLAGDED</sequence>